<sequence>MNTPWCHLPIDVQCRVFDYLSLDEIAVVLPLFPHELDLVKNALHHRVGKRHMVVTNRQWSPMSLESYTPEFFSRADFEYVEPQCVVRLLNTVGTDKLVTVSFVIWHSFDVSDLLSLLEELPEGPRYNIELEFEPNVPHVYDLSMVVNELHKALGSGLRALAVKNFGGDLQLDMHKLEALEALSLINTNVTFTTLFDKSVNLRTFTLHPNCDGFARNHPAELGQSLPLNVEKLRLGQCVVVDSSLGYKLPKNVTDLSLFIVRDSTMKYLPTMIESSSCFRTSFVYQSGLAECSIHANYTHISWLLEKEKHLKTVALTSIKNDSGVWDLSKYESLHSIKISKSNLQSIDLPPHVLHLDLSGNNMTDIVETVLMKVPPKLLSLDVSGNLPNWTPYQHVQFPEHLVELGLANCNIGNQIDIFQFPASLEKLDLESNSIEQLEYANFPNFTKPLELRLARNVIRDLQRMRFPKNTTKLMLCENSINGPVDFSSDMFGEPTQIEWLSLSNTKIESLADIRLPHTLRILEMDRCRVRNLENVLFPASLQEINLTGSKIQNINNVTFEEDSRLVHINLTHNRIDADNLRRLRLPSGTKSLYLGWNRIESIPKDYLLQFTDLRSFSVPSNRLRRVALQVPASTRMLDFSKNRIKDIKLQFPKGSFTRLGAINLSRNMLTHIDPGMLGHGNGSYHQNLIEIDVSENRFRDGFNLGSFPSSLSCVFLNGSGLMDGYGYDIGANILGHSYCMGKRIET</sequence>
<proteinExistence type="predicted"/>
<dbReference type="STRING" id="45357.A0A2V1AXH3"/>
<name>A0A2V1AXH3_9ASCO</name>
<dbReference type="Gene3D" id="3.80.10.10">
    <property type="entry name" value="Ribonuclease Inhibitor"/>
    <property type="match status" value="2"/>
</dbReference>
<dbReference type="Pfam" id="PF13516">
    <property type="entry name" value="LRR_6"/>
    <property type="match status" value="1"/>
</dbReference>
<evidence type="ECO:0000313" key="3">
    <source>
        <dbReference type="EMBL" id="PVH22522.1"/>
    </source>
</evidence>
<keyword evidence="4" id="KW-1185">Reference proteome</keyword>
<accession>A0A2V1AXH3</accession>
<dbReference type="AlphaFoldDB" id="A0A2V1AXH3"/>
<organism evidence="3 4">
    <name type="scientific">Candidozyma haemuli</name>
    <dbReference type="NCBI Taxonomy" id="45357"/>
    <lineage>
        <taxon>Eukaryota</taxon>
        <taxon>Fungi</taxon>
        <taxon>Dikarya</taxon>
        <taxon>Ascomycota</taxon>
        <taxon>Saccharomycotina</taxon>
        <taxon>Pichiomycetes</taxon>
        <taxon>Metschnikowiaceae</taxon>
        <taxon>Candidozyma</taxon>
    </lineage>
</organism>
<dbReference type="SUPFAM" id="SSF52058">
    <property type="entry name" value="L domain-like"/>
    <property type="match status" value="2"/>
</dbReference>
<evidence type="ECO:0000256" key="2">
    <source>
        <dbReference type="ARBA" id="ARBA00022737"/>
    </source>
</evidence>
<protein>
    <recommendedName>
        <fullName evidence="5">F-box domain-containing protein</fullName>
    </recommendedName>
</protein>
<dbReference type="InterPro" id="IPR050333">
    <property type="entry name" value="SLRP"/>
</dbReference>
<dbReference type="Proteomes" id="UP000244309">
    <property type="component" value="Unassembled WGS sequence"/>
</dbReference>
<keyword evidence="2" id="KW-0677">Repeat</keyword>
<dbReference type="OrthoDB" id="4090081at2759"/>
<dbReference type="PANTHER" id="PTHR45712">
    <property type="entry name" value="AGAP008170-PA"/>
    <property type="match status" value="1"/>
</dbReference>
<gene>
    <name evidence="3" type="ORF">CXQ85_005093</name>
</gene>
<dbReference type="VEuPathDB" id="FungiDB:CXQ85_005093"/>
<dbReference type="PANTHER" id="PTHR45712:SF22">
    <property type="entry name" value="INSULIN-LIKE GROWTH FACTOR-BINDING PROTEIN COMPLEX ACID LABILE SUBUNIT"/>
    <property type="match status" value="1"/>
</dbReference>
<dbReference type="InterPro" id="IPR032675">
    <property type="entry name" value="LRR_dom_sf"/>
</dbReference>
<evidence type="ECO:0000256" key="1">
    <source>
        <dbReference type="ARBA" id="ARBA00022614"/>
    </source>
</evidence>
<dbReference type="EMBL" id="PKFO01000008">
    <property type="protein sequence ID" value="PVH22522.1"/>
    <property type="molecule type" value="Genomic_DNA"/>
</dbReference>
<comment type="caution">
    <text evidence="3">The sequence shown here is derived from an EMBL/GenBank/DDBJ whole genome shotgun (WGS) entry which is preliminary data.</text>
</comment>
<keyword evidence="1" id="KW-0433">Leucine-rich repeat</keyword>
<dbReference type="RefSeq" id="XP_025343462.1">
    <property type="nucleotide sequence ID" value="XM_025488695.1"/>
</dbReference>
<dbReference type="GeneID" id="37010423"/>
<dbReference type="InterPro" id="IPR001611">
    <property type="entry name" value="Leu-rich_rpt"/>
</dbReference>
<reference evidence="3 4" key="1">
    <citation type="submission" date="2017-12" db="EMBL/GenBank/DDBJ databases">
        <title>Genome Sequence of a Multidrug-Resistant Candida haemulonii Isolate from a Patient with Chronic Leg Ulcers in Israel.</title>
        <authorList>
            <person name="Chow N.A."/>
            <person name="Gade L."/>
            <person name="Batra D."/>
            <person name="Rowe L.A."/>
            <person name="Ben-Ami R."/>
            <person name="Loparev V.N."/>
            <person name="Litvintseva A.P."/>
        </authorList>
    </citation>
    <scope>NUCLEOTIDE SEQUENCE [LARGE SCALE GENOMIC DNA]</scope>
    <source>
        <strain evidence="3 4">B11899</strain>
    </source>
</reference>
<evidence type="ECO:0000313" key="4">
    <source>
        <dbReference type="Proteomes" id="UP000244309"/>
    </source>
</evidence>
<evidence type="ECO:0008006" key="5">
    <source>
        <dbReference type="Google" id="ProtNLM"/>
    </source>
</evidence>